<keyword evidence="4" id="KW-1185">Reference proteome</keyword>
<dbReference type="AlphaFoldDB" id="A0A371GYJ7"/>
<gene>
    <name evidence="3" type="ORF">CR513_21818</name>
</gene>
<comment type="caution">
    <text evidence="3">The sequence shown here is derived from an EMBL/GenBank/DDBJ whole genome shotgun (WGS) entry which is preliminary data.</text>
</comment>
<organism evidence="3 4">
    <name type="scientific">Mucuna pruriens</name>
    <name type="common">Velvet bean</name>
    <name type="synonym">Dolichos pruriens</name>
    <dbReference type="NCBI Taxonomy" id="157652"/>
    <lineage>
        <taxon>Eukaryota</taxon>
        <taxon>Viridiplantae</taxon>
        <taxon>Streptophyta</taxon>
        <taxon>Embryophyta</taxon>
        <taxon>Tracheophyta</taxon>
        <taxon>Spermatophyta</taxon>
        <taxon>Magnoliopsida</taxon>
        <taxon>eudicotyledons</taxon>
        <taxon>Gunneridae</taxon>
        <taxon>Pentapetalae</taxon>
        <taxon>rosids</taxon>
        <taxon>fabids</taxon>
        <taxon>Fabales</taxon>
        <taxon>Fabaceae</taxon>
        <taxon>Papilionoideae</taxon>
        <taxon>50 kb inversion clade</taxon>
        <taxon>NPAAA clade</taxon>
        <taxon>indigoferoid/millettioid clade</taxon>
        <taxon>Phaseoleae</taxon>
        <taxon>Mucuna</taxon>
    </lineage>
</organism>
<feature type="compositionally biased region" description="Low complexity" evidence="1">
    <location>
        <begin position="259"/>
        <end position="271"/>
    </location>
</feature>
<dbReference type="Pfam" id="PF03732">
    <property type="entry name" value="Retrotrans_gag"/>
    <property type="match status" value="1"/>
</dbReference>
<evidence type="ECO:0000313" key="3">
    <source>
        <dbReference type="EMBL" id="RDX95630.1"/>
    </source>
</evidence>
<dbReference type="CDD" id="cd00303">
    <property type="entry name" value="retropepsin_like"/>
    <property type="match status" value="1"/>
</dbReference>
<dbReference type="InterPro" id="IPR005162">
    <property type="entry name" value="Retrotrans_gag_dom"/>
</dbReference>
<feature type="compositionally biased region" description="Basic residues" evidence="1">
    <location>
        <begin position="140"/>
        <end position="149"/>
    </location>
</feature>
<dbReference type="OrthoDB" id="1747743at2759"/>
<dbReference type="PANTHER" id="PTHR35046:SF9">
    <property type="entry name" value="RNA-DIRECTED DNA POLYMERASE"/>
    <property type="match status" value="1"/>
</dbReference>
<evidence type="ECO:0000256" key="1">
    <source>
        <dbReference type="SAM" id="MobiDB-lite"/>
    </source>
</evidence>
<evidence type="ECO:0000259" key="2">
    <source>
        <dbReference type="Pfam" id="PF03732"/>
    </source>
</evidence>
<protein>
    <recommendedName>
        <fullName evidence="2">Retrotransposon gag domain-containing protein</fullName>
    </recommendedName>
</protein>
<evidence type="ECO:0000313" key="4">
    <source>
        <dbReference type="Proteomes" id="UP000257109"/>
    </source>
</evidence>
<dbReference type="PANTHER" id="PTHR35046">
    <property type="entry name" value="ZINC KNUCKLE (CCHC-TYPE) FAMILY PROTEIN"/>
    <property type="match status" value="1"/>
</dbReference>
<accession>A0A371GYJ7</accession>
<proteinExistence type="predicted"/>
<feature type="non-terminal residue" evidence="3">
    <location>
        <position position="1"/>
    </location>
</feature>
<dbReference type="EMBL" id="QJKJ01004083">
    <property type="protein sequence ID" value="RDX95630.1"/>
    <property type="molecule type" value="Genomic_DNA"/>
</dbReference>
<dbReference type="Proteomes" id="UP000257109">
    <property type="component" value="Unassembled WGS sequence"/>
</dbReference>
<feature type="domain" description="Retrotransposon gag" evidence="2">
    <location>
        <begin position="168"/>
        <end position="239"/>
    </location>
</feature>
<feature type="region of interest" description="Disordered" evidence="1">
    <location>
        <begin position="256"/>
        <end position="281"/>
    </location>
</feature>
<reference evidence="3" key="1">
    <citation type="submission" date="2018-05" db="EMBL/GenBank/DDBJ databases">
        <title>Draft genome of Mucuna pruriens seed.</title>
        <authorList>
            <person name="Nnadi N.E."/>
            <person name="Vos R."/>
            <person name="Hasami M.H."/>
            <person name="Devisetty U.K."/>
            <person name="Aguiy J.C."/>
        </authorList>
    </citation>
    <scope>NUCLEOTIDE SEQUENCE [LARGE SCALE GENOMIC DNA]</scope>
    <source>
        <strain evidence="3">JCA_2017</strain>
    </source>
</reference>
<feature type="compositionally biased region" description="Basic and acidic residues" evidence="1">
    <location>
        <begin position="272"/>
        <end position="281"/>
    </location>
</feature>
<feature type="region of interest" description="Disordered" evidence="1">
    <location>
        <begin position="111"/>
        <end position="156"/>
    </location>
</feature>
<name>A0A371GYJ7_MUCPR</name>
<feature type="compositionally biased region" description="Basic and acidic residues" evidence="1">
    <location>
        <begin position="127"/>
        <end position="139"/>
    </location>
</feature>
<sequence>MPKSKQDDDQPLIRRSKKIKPFNAITNEGYSQVNKGRSKVQNSKKILIFLADLSLDLWILSNQGFDCVTAMNISIVRYCSSVRRFRRLWGVEKGKNNGKFKYQLGGAKEDGFGEGNYSGHSRSLQSSREERYETHERNIKDKRHERHGRRGEEDREELDMNMRRGIVEPCESYYDIKRLMRKRFIPPYERDLHNKLQRLYQGSKSVEEYHKEIDIDLLRAQVRESEEVTMTRFLHGLNREVKDVVELAMMVKDNGEVASESSYGETSTSSESENHSDDSHYEGELLMGSCVNVYSEKLVKKLALPTLVHPKPYRLQWVSEHGELVVNMQIEMAFTLESYEDKVLSDVVPIETTHLLLGRP</sequence>